<dbReference type="InterPro" id="IPR027417">
    <property type="entry name" value="P-loop_NTPase"/>
</dbReference>
<reference evidence="1" key="1">
    <citation type="submission" date="2024-01" db="EMBL/GenBank/DDBJ databases">
        <title>The genome sequence of Micromonospora mangrovi CCTCC AA 2012012.</title>
        <authorList>
            <person name="Gao J."/>
        </authorList>
    </citation>
    <scope>NUCLEOTIDE SEQUENCE</scope>
    <source>
        <strain evidence="1">CCTCC AA 2012012</strain>
    </source>
</reference>
<sequence length="879" mass="93881">MTDTPGVVNTIENGIFFGYVVQGRDVTVVLPPTVEPALQGLPGADSAFTGRDDDVDELLRSLAPGGNGSAAVAGLAGVGKTELAVQTAHRAVAAGWFPGGVLFIDMFGYDPQRRRTAGAALTHLLGALGLPGEHIPADDEDRSRLFRSVLAAFGAQRRRILLIIDNAATEEQVRPLLPGDGITATLVTSRHTLNVDARLHDLDVLDIDTSVRLLAGVLRTRRADDPRASAALDREHGCRADAEAIAEWCGGLPLALQIAAALLAEFPSRPLSSLADDLRDAHTRLDRLTRADSVRAVFDLSYRQLTDEQARMLRLLSVNPGPDVSTDAAACLADTDRYRAGTLLQDLARAHLVDTGPVWGRWRLHDLVRLYAEGQADADKAVDTARARLFTHYVMTTHVAVGHLQPPSAVAAYRFPLPAGAAAWIETAYAARGQVQPLPVTVRFATRTEALAWLEAERPNLVAACTSAARHGQDLSGVALASLLPDYLIFRRHLADLITVTTAARAISQRVGDRHGEGMALSHLGVALNEAGRSAEAVVAHTRAVELIRATGGPLDEGIALNNLGLALRGAGRVDEAITAHERSVAIHRGTGNRHDEGTAQSNLGLALLLAGRSDEAVTAHTRAVDLLRETDDRHSEGVALDNLGAALRAAGRTEEAVTAHTRAIDLLRETDDQHSEGRALHRLGVALCAAGRTEEGITAHSRAADIFREHDDPHDEGTALTALGTALRAAGRADEAVTAHTRAVAVYRRAGERHDEGRATHNLGVALHAAQRFEEAIDAHTRAGEIYRETGDRYREGRALINLSSTLIEEGRHDEARRRCGAALEAFGAPAPVAQRLLDDLPLHAILFPPVPPEMREVVGFVLLRLKMAGTGADSGGE</sequence>
<accession>A0AAU7ME41</accession>
<dbReference type="InterPro" id="IPR019734">
    <property type="entry name" value="TPR_rpt"/>
</dbReference>
<reference evidence="2" key="2">
    <citation type="submission" date="2024-06" db="EMBL/GenBank/DDBJ databases">
        <title>Micromonospora mangrovi CCTCC AA 2012012 genome sequences.</title>
        <authorList>
            <person name="Gao J."/>
        </authorList>
    </citation>
    <scope>NUCLEOTIDE SEQUENCE</scope>
    <source>
        <strain evidence="2">CCTCC AA 2012012</strain>
    </source>
</reference>
<dbReference type="PRINTS" id="PR00364">
    <property type="entry name" value="DISEASERSIST"/>
</dbReference>
<dbReference type="PANTHER" id="PTHR47691">
    <property type="entry name" value="REGULATOR-RELATED"/>
    <property type="match status" value="1"/>
</dbReference>
<dbReference type="RefSeq" id="WP_350937079.1">
    <property type="nucleotide sequence ID" value="NZ_CP157762.1"/>
</dbReference>
<dbReference type="SMART" id="SM00028">
    <property type="entry name" value="TPR"/>
    <property type="match status" value="8"/>
</dbReference>
<dbReference type="SUPFAM" id="SSF52540">
    <property type="entry name" value="P-loop containing nucleoside triphosphate hydrolases"/>
    <property type="match status" value="1"/>
</dbReference>
<dbReference type="InterPro" id="IPR011990">
    <property type="entry name" value="TPR-like_helical_dom_sf"/>
</dbReference>
<dbReference type="Gene3D" id="1.25.40.10">
    <property type="entry name" value="Tetratricopeptide repeat domain"/>
    <property type="match status" value="2"/>
</dbReference>
<evidence type="ECO:0000313" key="2">
    <source>
        <dbReference type="EMBL" id="XCH76576.1"/>
    </source>
</evidence>
<dbReference type="Pfam" id="PF13176">
    <property type="entry name" value="TPR_7"/>
    <property type="match status" value="1"/>
</dbReference>
<dbReference type="GO" id="GO:0043531">
    <property type="term" value="F:ADP binding"/>
    <property type="evidence" value="ECO:0007669"/>
    <property type="project" value="InterPro"/>
</dbReference>
<dbReference type="EMBL" id="CP159342">
    <property type="protein sequence ID" value="XCH76576.1"/>
    <property type="molecule type" value="Genomic_DNA"/>
</dbReference>
<organism evidence="1">
    <name type="scientific">Micromonospora sp. CCTCC AA 2012012</name>
    <dbReference type="NCBI Taxonomy" id="3111921"/>
    <lineage>
        <taxon>Bacteria</taxon>
        <taxon>Bacillati</taxon>
        <taxon>Actinomycetota</taxon>
        <taxon>Actinomycetes</taxon>
        <taxon>Micromonosporales</taxon>
        <taxon>Micromonosporaceae</taxon>
        <taxon>Micromonospora</taxon>
    </lineage>
</organism>
<dbReference type="Pfam" id="PF13424">
    <property type="entry name" value="TPR_12"/>
    <property type="match status" value="3"/>
</dbReference>
<dbReference type="Gene3D" id="3.40.50.300">
    <property type="entry name" value="P-loop containing nucleotide triphosphate hydrolases"/>
    <property type="match status" value="1"/>
</dbReference>
<dbReference type="PANTHER" id="PTHR47691:SF3">
    <property type="entry name" value="HTH-TYPE TRANSCRIPTIONAL REGULATOR RV0890C-RELATED"/>
    <property type="match status" value="1"/>
</dbReference>
<dbReference type="AlphaFoldDB" id="A0AAU7ME41"/>
<evidence type="ECO:0000313" key="1">
    <source>
        <dbReference type="EMBL" id="XBP95872.1"/>
    </source>
</evidence>
<dbReference type="SUPFAM" id="SSF48452">
    <property type="entry name" value="TPR-like"/>
    <property type="match status" value="2"/>
</dbReference>
<name>A0AAU7ME41_9ACTN</name>
<proteinExistence type="predicted"/>
<gene>
    <name evidence="2" type="ORF">ABUL08_10925</name>
    <name evidence="1" type="ORF">VK199_10875</name>
</gene>
<protein>
    <submittedName>
        <fullName evidence="1">Tetratricopeptide repeat protein</fullName>
    </submittedName>
</protein>
<dbReference type="EMBL" id="CP157762">
    <property type="protein sequence ID" value="XBP95872.1"/>
    <property type="molecule type" value="Genomic_DNA"/>
</dbReference>